<evidence type="ECO:0000256" key="1">
    <source>
        <dbReference type="SAM" id="Phobius"/>
    </source>
</evidence>
<protein>
    <submittedName>
        <fullName evidence="2">Type II secretion system minor pseudopilin GspH</fullName>
    </submittedName>
</protein>
<dbReference type="InterPro" id="IPR045584">
    <property type="entry name" value="Pilin-like"/>
</dbReference>
<reference evidence="2" key="1">
    <citation type="journal article" date="2020" name="Microorganisms">
        <title>Reliable Identification of Environmental Pseudomonas Isolates Using the rpoD Gene.</title>
        <authorList>
            <consortium name="The Broad Institute Genome Sequencing Platform"/>
            <person name="Girard L."/>
            <person name="Lood C."/>
            <person name="Rokni-Zadeh H."/>
            <person name="van Noort V."/>
            <person name="Lavigne R."/>
            <person name="De Mot R."/>
        </authorList>
    </citation>
    <scope>NUCLEOTIDE SEQUENCE</scope>
    <source>
        <strain evidence="2">BW13M1</strain>
    </source>
</reference>
<accession>A0A923GBW1</accession>
<dbReference type="GO" id="GO:0015628">
    <property type="term" value="P:protein secretion by the type II secretion system"/>
    <property type="evidence" value="ECO:0007669"/>
    <property type="project" value="InterPro"/>
</dbReference>
<dbReference type="PROSITE" id="PS00409">
    <property type="entry name" value="PROKAR_NTER_METHYL"/>
    <property type="match status" value="1"/>
</dbReference>
<organism evidence="2">
    <name type="scientific">Pseudomonas peradeniyensis</name>
    <dbReference type="NCBI Taxonomy" id="2745488"/>
    <lineage>
        <taxon>Bacteria</taxon>
        <taxon>Pseudomonadati</taxon>
        <taxon>Pseudomonadota</taxon>
        <taxon>Gammaproteobacteria</taxon>
        <taxon>Pseudomonadales</taxon>
        <taxon>Pseudomonadaceae</taxon>
        <taxon>Pseudomonas</taxon>
    </lineage>
</organism>
<sequence length="180" mass="19668">MSARSECNCVGAGLPRDGNVGHATAIAGQARSHAVAIQQRGFSLLELLVVLAIAALMTSLAVAWLDSGRSSVDQTLDRLAAATVAQADLARHAGQLRGIRWNGQRPEFVRRQGDQWQVEAVALGDWPKGLRPDWPASQTPALLFTPDGWARPGTVRWRWAEGGRRWDWDRSGQLRVSVMP</sequence>
<dbReference type="Gene3D" id="3.55.40.10">
    <property type="entry name" value="minor pseudopilin epsh domain"/>
    <property type="match status" value="1"/>
</dbReference>
<dbReference type="AlphaFoldDB" id="A0A923GBW1"/>
<reference evidence="2" key="2">
    <citation type="submission" date="2020-07" db="EMBL/GenBank/DDBJ databases">
        <authorList>
            <person name="Lood C."/>
            <person name="Girard L."/>
        </authorList>
    </citation>
    <scope>NUCLEOTIDE SEQUENCE</scope>
    <source>
        <strain evidence="2">BW13M1</strain>
    </source>
</reference>
<proteinExistence type="predicted"/>
<dbReference type="NCBIfam" id="TIGR02532">
    <property type="entry name" value="IV_pilin_GFxxxE"/>
    <property type="match status" value="1"/>
</dbReference>
<comment type="caution">
    <text evidence="2">The sequence shown here is derived from an EMBL/GenBank/DDBJ whole genome shotgun (WGS) entry which is preliminary data.</text>
</comment>
<dbReference type="SUPFAM" id="SSF54523">
    <property type="entry name" value="Pili subunits"/>
    <property type="match status" value="1"/>
</dbReference>
<name>A0A923GBW1_9PSED</name>
<keyword evidence="1" id="KW-1133">Transmembrane helix</keyword>
<dbReference type="InterPro" id="IPR012902">
    <property type="entry name" value="N_methyl_site"/>
</dbReference>
<keyword evidence="1" id="KW-0472">Membrane</keyword>
<dbReference type="RefSeq" id="WP_186734878.1">
    <property type="nucleotide sequence ID" value="NZ_JABWRJ020000001.1"/>
</dbReference>
<dbReference type="Pfam" id="PF07963">
    <property type="entry name" value="N_methyl"/>
    <property type="match status" value="1"/>
</dbReference>
<dbReference type="InterPro" id="IPR049875">
    <property type="entry name" value="TypeII_GspH"/>
</dbReference>
<keyword evidence="1" id="KW-0812">Transmembrane</keyword>
<feature type="transmembrane region" description="Helical" evidence="1">
    <location>
        <begin position="44"/>
        <end position="65"/>
    </location>
</feature>
<dbReference type="NCBIfam" id="TIGR01708">
    <property type="entry name" value="typeII_sec_gspH"/>
    <property type="match status" value="1"/>
</dbReference>
<dbReference type="GO" id="GO:0015627">
    <property type="term" value="C:type II protein secretion system complex"/>
    <property type="evidence" value="ECO:0007669"/>
    <property type="project" value="InterPro"/>
</dbReference>
<dbReference type="EMBL" id="JABWRJ010000041">
    <property type="protein sequence ID" value="MBC3448594.1"/>
    <property type="molecule type" value="Genomic_DNA"/>
</dbReference>
<gene>
    <name evidence="2" type="primary">gspH</name>
    <name evidence="2" type="ORF">HU751_22705</name>
</gene>
<evidence type="ECO:0000313" key="2">
    <source>
        <dbReference type="EMBL" id="MBC3448594.1"/>
    </source>
</evidence>